<comment type="caution">
    <text evidence="1">The sequence shown here is derived from an EMBL/GenBank/DDBJ whole genome shotgun (WGS) entry which is preliminary data.</text>
</comment>
<dbReference type="AlphaFoldDB" id="A0A8S9YGY0"/>
<gene>
    <name evidence="1" type="ORF">EG68_12566</name>
</gene>
<keyword evidence="2" id="KW-1185">Reference proteome</keyword>
<evidence type="ECO:0000313" key="1">
    <source>
        <dbReference type="EMBL" id="KAF7233890.1"/>
    </source>
</evidence>
<name>A0A8S9YGY0_9TREM</name>
<proteinExistence type="predicted"/>
<accession>A0A8S9YGY0</accession>
<protein>
    <submittedName>
        <fullName evidence="1">Uncharacterized protein</fullName>
    </submittedName>
</protein>
<evidence type="ECO:0000313" key="2">
    <source>
        <dbReference type="Proteomes" id="UP000822476"/>
    </source>
</evidence>
<dbReference type="Proteomes" id="UP000822476">
    <property type="component" value="Unassembled WGS sequence"/>
</dbReference>
<reference evidence="1" key="1">
    <citation type="submission" date="2019-07" db="EMBL/GenBank/DDBJ databases">
        <title>Annotation for the trematode Paragonimus miyazaki's.</title>
        <authorList>
            <person name="Choi Y.-J."/>
        </authorList>
    </citation>
    <scope>NUCLEOTIDE SEQUENCE</scope>
    <source>
        <strain evidence="1">Japan</strain>
    </source>
</reference>
<organism evidence="1 2">
    <name type="scientific">Paragonimus skrjabini miyazakii</name>
    <dbReference type="NCBI Taxonomy" id="59628"/>
    <lineage>
        <taxon>Eukaryota</taxon>
        <taxon>Metazoa</taxon>
        <taxon>Spiralia</taxon>
        <taxon>Lophotrochozoa</taxon>
        <taxon>Platyhelminthes</taxon>
        <taxon>Trematoda</taxon>
        <taxon>Digenea</taxon>
        <taxon>Plagiorchiida</taxon>
        <taxon>Troglotremata</taxon>
        <taxon>Troglotrematidae</taxon>
        <taxon>Paragonimus</taxon>
    </lineage>
</organism>
<dbReference type="EMBL" id="JTDE01015968">
    <property type="protein sequence ID" value="KAF7233890.1"/>
    <property type="molecule type" value="Genomic_DNA"/>
</dbReference>
<sequence>MMRMFQEFAAKQEELIRDVTIVKERLNQRRLFPDVDVQGEAVREIRSHALPRQQFRTMDHLKEAIGSQLAVEMTYAGGKNRLAFKDTILRRVIEETVLSQECVSPVGTRITCGSLRCTSGDPLL</sequence>